<protein>
    <submittedName>
        <fullName evidence="2">Uncharacterized protein</fullName>
    </submittedName>
</protein>
<feature type="compositionally biased region" description="Low complexity" evidence="1">
    <location>
        <begin position="821"/>
        <end position="835"/>
    </location>
</feature>
<feature type="compositionally biased region" description="Polar residues" evidence="1">
    <location>
        <begin position="582"/>
        <end position="594"/>
    </location>
</feature>
<feature type="compositionally biased region" description="Polar residues" evidence="1">
    <location>
        <begin position="476"/>
        <end position="486"/>
    </location>
</feature>
<feature type="region of interest" description="Disordered" evidence="1">
    <location>
        <begin position="312"/>
        <end position="639"/>
    </location>
</feature>
<feature type="compositionally biased region" description="Basic and acidic residues" evidence="1">
    <location>
        <begin position="252"/>
        <end position="261"/>
    </location>
</feature>
<feature type="compositionally biased region" description="Pro residues" evidence="1">
    <location>
        <begin position="352"/>
        <end position="362"/>
    </location>
</feature>
<feature type="compositionally biased region" description="Polar residues" evidence="1">
    <location>
        <begin position="675"/>
        <end position="694"/>
    </location>
</feature>
<reference evidence="2 3" key="1">
    <citation type="submission" date="2024-05" db="EMBL/GenBank/DDBJ databases">
        <title>A draft genome resource for the thread blight pathogen Marasmius tenuissimus strain MS-2.</title>
        <authorList>
            <person name="Yulfo-Soto G.E."/>
            <person name="Baruah I.K."/>
            <person name="Amoako-Attah I."/>
            <person name="Bukari Y."/>
            <person name="Meinhardt L.W."/>
            <person name="Bailey B.A."/>
            <person name="Cohen S.P."/>
        </authorList>
    </citation>
    <scope>NUCLEOTIDE SEQUENCE [LARGE SCALE GENOMIC DNA]</scope>
    <source>
        <strain evidence="2 3">MS-2</strain>
    </source>
</reference>
<comment type="caution">
    <text evidence="2">The sequence shown here is derived from an EMBL/GenBank/DDBJ whole genome shotgun (WGS) entry which is preliminary data.</text>
</comment>
<evidence type="ECO:0000313" key="3">
    <source>
        <dbReference type="Proteomes" id="UP001437256"/>
    </source>
</evidence>
<feature type="compositionally biased region" description="Polar residues" evidence="1">
    <location>
        <begin position="430"/>
        <end position="441"/>
    </location>
</feature>
<dbReference type="EMBL" id="JBBXMP010000052">
    <property type="protein sequence ID" value="KAL0065115.1"/>
    <property type="molecule type" value="Genomic_DNA"/>
</dbReference>
<feature type="compositionally biased region" description="Low complexity" evidence="1">
    <location>
        <begin position="711"/>
        <end position="721"/>
    </location>
</feature>
<proteinExistence type="predicted"/>
<organism evidence="2 3">
    <name type="scientific">Marasmius tenuissimus</name>
    <dbReference type="NCBI Taxonomy" id="585030"/>
    <lineage>
        <taxon>Eukaryota</taxon>
        <taxon>Fungi</taxon>
        <taxon>Dikarya</taxon>
        <taxon>Basidiomycota</taxon>
        <taxon>Agaricomycotina</taxon>
        <taxon>Agaricomycetes</taxon>
        <taxon>Agaricomycetidae</taxon>
        <taxon>Agaricales</taxon>
        <taxon>Marasmiineae</taxon>
        <taxon>Marasmiaceae</taxon>
        <taxon>Marasmius</taxon>
    </lineage>
</organism>
<feature type="region of interest" description="Disordered" evidence="1">
    <location>
        <begin position="673"/>
        <end position="796"/>
    </location>
</feature>
<feature type="compositionally biased region" description="Low complexity" evidence="1">
    <location>
        <begin position="372"/>
        <end position="382"/>
    </location>
</feature>
<dbReference type="Proteomes" id="UP001437256">
    <property type="component" value="Unassembled WGS sequence"/>
</dbReference>
<evidence type="ECO:0000256" key="1">
    <source>
        <dbReference type="SAM" id="MobiDB-lite"/>
    </source>
</evidence>
<sequence>MASNNPPPLAERVDVHKACRSIENLLSVFNDYCEAAGAIAILQRKLSKALRETAGMKVTGEYAANALNTSATIFEALNEVDQKFAKLADKEYDALSEEVKKWFKKLAKEEKTHDERIVAANNKIKAAGALYEKKSKKNPREANDEHIRYINLISAMGPEISQEKYNHSLLVTQRHSSTTYSIAACVSRLADAEWTKACEGVRRFSPTIGKLGEWRALCEGGWTGSIPQDLPDVDEPHLQSAAIKEQQIPSTRPEEAQDERMQQQATVRGVKPEPDQPRSPPDQGGLYTGPSTPTLSEGELNEGTLTQRPYQAFQDSTGGNTGGESAPPTSFNFTRQFQDDTTGSVRSLSAFPSPPTHYPLPPAMAHRHRQQSSRSLSGQSNSTNQVSFPTVSAPESVENSTPVSPAASPGVSPASSPMQLRFQDRHPQESTDAVTQATPEPRSSPQPPARAKPVRSETMDPAMYRNAEPVQPDENMPSTRSLGRNEQSADEPPRDLGSSPSPHRTRASIDSARPMQLERSDTGASNGSLVAAMRDRYSHNSGASSPPLTKDIPVRLPQSVSNLASRYDRPVSPPGARPLPSIDTNTRARQQESLQWEREREPTVTAGYRSASGGREPVSASAADEELSARRRHQQRMEQMAELELREKEQELKRREQDIEERARQLERERAQFVQGANLSTSDVSRPRQRQLSFQREEQSRPYTSYGDVLPSPSSASPVSPRLGANANVRPHSHYSASATHLVPPGSSATKGSYRSGDESYISDYRSSNSRDPSVASTTATSMNSSPVISTPRTEKKGWMRRLSMPIVAGNAFLEGKKHSSNNSYGGNKGGLLSLDSKRNGSNTHLSRVSEDGRVNYGLGSGISNRSVTNLGHKR</sequence>
<feature type="region of interest" description="Disordered" evidence="1">
    <location>
        <begin position="244"/>
        <end position="299"/>
    </location>
</feature>
<accession>A0ABR2ZTV6</accession>
<feature type="compositionally biased region" description="Low complexity" evidence="1">
    <location>
        <begin position="402"/>
        <end position="417"/>
    </location>
</feature>
<gene>
    <name evidence="2" type="ORF">AAF712_007951</name>
</gene>
<feature type="compositionally biased region" description="Polar residues" evidence="1">
    <location>
        <begin position="765"/>
        <end position="792"/>
    </location>
</feature>
<feature type="compositionally biased region" description="Polar residues" evidence="1">
    <location>
        <begin position="327"/>
        <end position="347"/>
    </location>
</feature>
<evidence type="ECO:0000313" key="2">
    <source>
        <dbReference type="EMBL" id="KAL0065115.1"/>
    </source>
</evidence>
<name>A0ABR2ZTV6_9AGAR</name>
<keyword evidence="3" id="KW-1185">Reference proteome</keyword>
<feature type="region of interest" description="Disordered" evidence="1">
    <location>
        <begin position="816"/>
        <end position="854"/>
    </location>
</feature>